<dbReference type="Ensembl" id="ENSDCDT00010057752.1">
    <property type="protein sequence ID" value="ENSDCDP00010047513.1"/>
    <property type="gene ID" value="ENSDCDG00010028750.1"/>
</dbReference>
<proteinExistence type="predicted"/>
<protein>
    <submittedName>
        <fullName evidence="1">Uncharacterized protein</fullName>
    </submittedName>
</protein>
<dbReference type="AlphaFoldDB" id="A0AAY4DQ30"/>
<accession>A0AAY4DQ30</accession>
<dbReference type="Proteomes" id="UP000694580">
    <property type="component" value="Chromosome 5"/>
</dbReference>
<reference evidence="1" key="3">
    <citation type="submission" date="2025-09" db="UniProtKB">
        <authorList>
            <consortium name="Ensembl"/>
        </authorList>
    </citation>
    <scope>IDENTIFICATION</scope>
</reference>
<reference evidence="1 2" key="1">
    <citation type="submission" date="2020-06" db="EMBL/GenBank/DDBJ databases">
        <authorList>
            <consortium name="Wellcome Sanger Institute Data Sharing"/>
        </authorList>
    </citation>
    <scope>NUCLEOTIDE SEQUENCE [LARGE SCALE GENOMIC DNA]</scope>
</reference>
<dbReference type="GeneTree" id="ENSGT01120000277679"/>
<reference evidence="1" key="2">
    <citation type="submission" date="2025-08" db="UniProtKB">
        <authorList>
            <consortium name="Ensembl"/>
        </authorList>
    </citation>
    <scope>IDENTIFICATION</scope>
</reference>
<organism evidence="1 2">
    <name type="scientific">Denticeps clupeoides</name>
    <name type="common">denticle herring</name>
    <dbReference type="NCBI Taxonomy" id="299321"/>
    <lineage>
        <taxon>Eukaryota</taxon>
        <taxon>Metazoa</taxon>
        <taxon>Chordata</taxon>
        <taxon>Craniata</taxon>
        <taxon>Vertebrata</taxon>
        <taxon>Euteleostomi</taxon>
        <taxon>Actinopterygii</taxon>
        <taxon>Neopterygii</taxon>
        <taxon>Teleostei</taxon>
        <taxon>Clupei</taxon>
        <taxon>Clupeiformes</taxon>
        <taxon>Denticipitoidei</taxon>
        <taxon>Denticipitidae</taxon>
        <taxon>Denticeps</taxon>
    </lineage>
</organism>
<evidence type="ECO:0000313" key="2">
    <source>
        <dbReference type="Proteomes" id="UP000694580"/>
    </source>
</evidence>
<evidence type="ECO:0000313" key="1">
    <source>
        <dbReference type="Ensembl" id="ENSDCDP00010047513.1"/>
    </source>
</evidence>
<name>A0AAY4DQ30_9TELE</name>
<sequence>MTHKSASQYVKTSALLCSLQLAWDLDANSFSHSTSTTLYKSMLALASSTEEWPALLTWISLPKMAFPAFLFSSGMREVSRVKLSLWRACPTSTLPDRILTICNEDIVVGTLLALLCTRPRIPELESSVLESCQRSQCNPPMLNTH</sequence>
<keyword evidence="2" id="KW-1185">Reference proteome</keyword>